<gene>
    <name evidence="9" type="ORF">O987_19685</name>
</gene>
<feature type="transmembrane region" description="Helical" evidence="8">
    <location>
        <begin position="7"/>
        <end position="25"/>
    </location>
</feature>
<dbReference type="InterPro" id="IPR004626">
    <property type="entry name" value="RarD"/>
</dbReference>
<feature type="transmembrane region" description="Helical" evidence="8">
    <location>
        <begin position="211"/>
        <end position="232"/>
    </location>
</feature>
<feature type="transmembrane region" description="Helical" evidence="8">
    <location>
        <begin position="181"/>
        <end position="199"/>
    </location>
</feature>
<reference evidence="9 10" key="1">
    <citation type="journal article" date="2014" name="Genome Announc.">
        <title>Complete Genome Sequence of Polychlorinated Biphenyl Degrader Comamonas testosteroni TK102 (NBRC 109938).</title>
        <authorList>
            <person name="Fukuda K."/>
            <person name="Hosoyama A."/>
            <person name="Tsuchikane K."/>
            <person name="Ohji S."/>
            <person name="Yamazoe A."/>
            <person name="Fujita N."/>
            <person name="Shintani M."/>
            <person name="Kimbara K."/>
        </authorList>
    </citation>
    <scope>NUCLEOTIDE SEQUENCE [LARGE SCALE GENOMIC DNA]</scope>
    <source>
        <strain evidence="9">TK102</strain>
    </source>
</reference>
<keyword evidence="5 8" id="KW-0812">Transmembrane</keyword>
<name>A0A076PMG3_COMTE</name>
<protein>
    <submittedName>
        <fullName evidence="9">Permease</fullName>
    </submittedName>
</protein>
<dbReference type="Proteomes" id="UP000028782">
    <property type="component" value="Chromosome"/>
</dbReference>
<feature type="transmembrane region" description="Helical" evidence="8">
    <location>
        <begin position="239"/>
        <end position="260"/>
    </location>
</feature>
<dbReference type="NCBIfam" id="TIGR00688">
    <property type="entry name" value="rarD"/>
    <property type="match status" value="1"/>
</dbReference>
<evidence type="ECO:0000256" key="6">
    <source>
        <dbReference type="ARBA" id="ARBA00022989"/>
    </source>
</evidence>
<dbReference type="InterPro" id="IPR037185">
    <property type="entry name" value="EmrE-like"/>
</dbReference>
<organism evidence="9 10">
    <name type="scientific">Comamonas testosteroni TK102</name>
    <dbReference type="NCBI Taxonomy" id="1392005"/>
    <lineage>
        <taxon>Bacteria</taxon>
        <taxon>Pseudomonadati</taxon>
        <taxon>Pseudomonadota</taxon>
        <taxon>Betaproteobacteria</taxon>
        <taxon>Burkholderiales</taxon>
        <taxon>Comamonadaceae</taxon>
        <taxon>Comamonas</taxon>
    </lineage>
</organism>
<keyword evidence="4" id="KW-1003">Cell membrane</keyword>
<evidence type="ECO:0000313" key="10">
    <source>
        <dbReference type="Proteomes" id="UP000028782"/>
    </source>
</evidence>
<evidence type="ECO:0000256" key="5">
    <source>
        <dbReference type="ARBA" id="ARBA00022692"/>
    </source>
</evidence>
<dbReference type="GO" id="GO:0005886">
    <property type="term" value="C:plasma membrane"/>
    <property type="evidence" value="ECO:0007669"/>
    <property type="project" value="UniProtKB-SubCell"/>
</dbReference>
<dbReference type="AlphaFoldDB" id="A0A076PMG3"/>
<evidence type="ECO:0000256" key="4">
    <source>
        <dbReference type="ARBA" id="ARBA00022475"/>
    </source>
</evidence>
<keyword evidence="3" id="KW-0813">Transport</keyword>
<sequence>MSVMFKGVVVSVLASVLFASLYYLSPFLAPLDGEQIFGWRVLVTLPFTTALLFALKEVAAVRALLARALAQPRFGLLLVLSSALLGVQLWIFMWAPMNGRALPVSLGYFLLPLVMVVAGRLLFAERLTPGQGLATLVAAAGVAHEFWQAGGMSWETWVVALGYTVYFSLRRWLQTDTLAGHWIDMALLVPVAVGFTLRAPGSWPLVAGHPMLWALLPLLGMVSAVALALYMIASRWLPLGLFGLLSYVEPVLLVVVAWLLGESMEPQQQTSYALIFAAVGLLILDGLLHSWRGRSHTSD</sequence>
<evidence type="ECO:0000313" key="9">
    <source>
        <dbReference type="EMBL" id="AIJ48034.1"/>
    </source>
</evidence>
<evidence type="ECO:0000256" key="7">
    <source>
        <dbReference type="ARBA" id="ARBA00023136"/>
    </source>
</evidence>
<dbReference type="EMBL" id="CP006704">
    <property type="protein sequence ID" value="AIJ48034.1"/>
    <property type="molecule type" value="Genomic_DNA"/>
</dbReference>
<keyword evidence="6 8" id="KW-1133">Transmembrane helix</keyword>
<comment type="subcellular location">
    <subcellularLocation>
        <location evidence="1">Cell membrane</location>
        <topology evidence="1">Multi-pass membrane protein</topology>
    </subcellularLocation>
</comment>
<evidence type="ECO:0000256" key="2">
    <source>
        <dbReference type="ARBA" id="ARBA00007362"/>
    </source>
</evidence>
<dbReference type="HOGENOM" id="CLU_054508_2_0_4"/>
<feature type="transmembrane region" description="Helical" evidence="8">
    <location>
        <begin position="272"/>
        <end position="291"/>
    </location>
</feature>
<evidence type="ECO:0000256" key="8">
    <source>
        <dbReference type="SAM" id="Phobius"/>
    </source>
</evidence>
<feature type="transmembrane region" description="Helical" evidence="8">
    <location>
        <begin position="37"/>
        <end position="55"/>
    </location>
</feature>
<dbReference type="KEGG" id="ctes:O987_19685"/>
<comment type="similarity">
    <text evidence="2">Belongs to the EamA transporter family.</text>
</comment>
<evidence type="ECO:0000256" key="1">
    <source>
        <dbReference type="ARBA" id="ARBA00004651"/>
    </source>
</evidence>
<accession>A0A076PMG3</accession>
<feature type="transmembrane region" description="Helical" evidence="8">
    <location>
        <begin position="101"/>
        <end position="123"/>
    </location>
</feature>
<feature type="transmembrane region" description="Helical" evidence="8">
    <location>
        <begin position="76"/>
        <end position="95"/>
    </location>
</feature>
<dbReference type="SUPFAM" id="SSF103481">
    <property type="entry name" value="Multidrug resistance efflux transporter EmrE"/>
    <property type="match status" value="2"/>
</dbReference>
<evidence type="ECO:0000256" key="3">
    <source>
        <dbReference type="ARBA" id="ARBA00022448"/>
    </source>
</evidence>
<keyword evidence="7 8" id="KW-0472">Membrane</keyword>
<proteinExistence type="inferred from homology"/>